<dbReference type="InterPro" id="IPR006845">
    <property type="entry name" value="Pex_N"/>
</dbReference>
<keyword evidence="6" id="KW-0812">Transmembrane</keyword>
<feature type="compositionally biased region" description="Basic and acidic residues" evidence="16">
    <location>
        <begin position="296"/>
        <end position="315"/>
    </location>
</feature>
<dbReference type="AlphaFoldDB" id="A0A6A7BXQ3"/>
<evidence type="ECO:0000256" key="16">
    <source>
        <dbReference type="SAM" id="MobiDB-lite"/>
    </source>
</evidence>
<evidence type="ECO:0000256" key="13">
    <source>
        <dbReference type="ARBA" id="ARBA00023140"/>
    </source>
</evidence>
<keyword evidence="9" id="KW-0862">Zinc</keyword>
<dbReference type="InterPro" id="IPR027370">
    <property type="entry name" value="Znf-RING_euk"/>
</dbReference>
<keyword evidence="11" id="KW-1133">Transmembrane helix</keyword>
<evidence type="ECO:0000256" key="7">
    <source>
        <dbReference type="ARBA" id="ARBA00022723"/>
    </source>
</evidence>
<feature type="region of interest" description="Disordered" evidence="16">
    <location>
        <begin position="288"/>
        <end position="315"/>
    </location>
</feature>
<accession>A0A6A7BXQ3</accession>
<evidence type="ECO:0000313" key="19">
    <source>
        <dbReference type="EMBL" id="KAF2859288.1"/>
    </source>
</evidence>
<comment type="subcellular location">
    <subcellularLocation>
        <location evidence="1">Peroxisome membrane</location>
        <topology evidence="1">Multi-pass membrane protein</topology>
    </subcellularLocation>
</comment>
<dbReference type="GO" id="GO:0004842">
    <property type="term" value="F:ubiquitin-protein transferase activity"/>
    <property type="evidence" value="ECO:0007669"/>
    <property type="project" value="TreeGrafter"/>
</dbReference>
<keyword evidence="8" id="KW-0863">Zinc-finger</keyword>
<dbReference type="Gene3D" id="3.30.40.10">
    <property type="entry name" value="Zinc/RING finger domain, C3HC4 (zinc finger)"/>
    <property type="match status" value="1"/>
</dbReference>
<keyword evidence="13" id="KW-0576">Peroxisome</keyword>
<evidence type="ECO:0000256" key="2">
    <source>
        <dbReference type="ARBA" id="ARBA00004906"/>
    </source>
</evidence>
<name>A0A6A7BXQ3_9PEZI</name>
<evidence type="ECO:0000259" key="17">
    <source>
        <dbReference type="Pfam" id="PF04757"/>
    </source>
</evidence>
<feature type="domain" description="Zinc finger RING-type eukaryotic" evidence="18">
    <location>
        <begin position="339"/>
        <end position="366"/>
    </location>
</feature>
<reference evidence="19" key="1">
    <citation type="journal article" date="2020" name="Stud. Mycol.">
        <title>101 Dothideomycetes genomes: a test case for predicting lifestyles and emergence of pathogens.</title>
        <authorList>
            <person name="Haridas S."/>
            <person name="Albert R."/>
            <person name="Binder M."/>
            <person name="Bloem J."/>
            <person name="Labutti K."/>
            <person name="Salamov A."/>
            <person name="Andreopoulos B."/>
            <person name="Baker S."/>
            <person name="Barry K."/>
            <person name="Bills G."/>
            <person name="Bluhm B."/>
            <person name="Cannon C."/>
            <person name="Castanera R."/>
            <person name="Culley D."/>
            <person name="Daum C."/>
            <person name="Ezra D."/>
            <person name="Gonzalez J."/>
            <person name="Henrissat B."/>
            <person name="Kuo A."/>
            <person name="Liang C."/>
            <person name="Lipzen A."/>
            <person name="Lutzoni F."/>
            <person name="Magnuson J."/>
            <person name="Mondo S."/>
            <person name="Nolan M."/>
            <person name="Ohm R."/>
            <person name="Pangilinan J."/>
            <person name="Park H.-J."/>
            <person name="Ramirez L."/>
            <person name="Alfaro M."/>
            <person name="Sun H."/>
            <person name="Tritt A."/>
            <person name="Yoshinaga Y."/>
            <person name="Zwiers L.-H."/>
            <person name="Turgeon B."/>
            <person name="Goodwin S."/>
            <person name="Spatafora J."/>
            <person name="Crous P."/>
            <person name="Grigoriev I."/>
        </authorList>
    </citation>
    <scope>NUCLEOTIDE SEQUENCE</scope>
    <source>
        <strain evidence="19">CBS 480.64</strain>
    </source>
</reference>
<protein>
    <recommendedName>
        <fullName evidence="4">Peroxisome assembly protein 12</fullName>
    </recommendedName>
    <alternativeName>
        <fullName evidence="14">Peroxin-12</fullName>
    </alternativeName>
</protein>
<evidence type="ECO:0000256" key="11">
    <source>
        <dbReference type="ARBA" id="ARBA00022989"/>
    </source>
</evidence>
<keyword evidence="5" id="KW-0813">Transport</keyword>
<dbReference type="SUPFAM" id="SSF57850">
    <property type="entry name" value="RING/U-box"/>
    <property type="match status" value="1"/>
</dbReference>
<gene>
    <name evidence="19" type="ORF">K470DRAFT_219514</name>
</gene>
<dbReference type="PANTHER" id="PTHR12888">
    <property type="entry name" value="PEROXISOME ASSEMBLY PROTEIN 12 PEROXIN-12"/>
    <property type="match status" value="1"/>
</dbReference>
<evidence type="ECO:0000256" key="8">
    <source>
        <dbReference type="ARBA" id="ARBA00022771"/>
    </source>
</evidence>
<keyword evidence="7" id="KW-0479">Metal-binding</keyword>
<evidence type="ECO:0000256" key="6">
    <source>
        <dbReference type="ARBA" id="ARBA00022692"/>
    </source>
</evidence>
<evidence type="ECO:0000256" key="10">
    <source>
        <dbReference type="ARBA" id="ARBA00022927"/>
    </source>
</evidence>
<evidence type="ECO:0000256" key="9">
    <source>
        <dbReference type="ARBA" id="ARBA00022833"/>
    </source>
</evidence>
<keyword evidence="20" id="KW-1185">Reference proteome</keyword>
<comment type="similarity">
    <text evidence="3">Belongs to the pex2/pex10/pex12 family.</text>
</comment>
<dbReference type="PIRSF" id="PIRSF038074">
    <property type="entry name" value="Peroxisome_assembly_p12"/>
    <property type="match status" value="1"/>
</dbReference>
<evidence type="ECO:0000256" key="5">
    <source>
        <dbReference type="ARBA" id="ARBA00022448"/>
    </source>
</evidence>
<dbReference type="GO" id="GO:1990429">
    <property type="term" value="C:peroxisomal importomer complex"/>
    <property type="evidence" value="ECO:0007669"/>
    <property type="project" value="TreeGrafter"/>
</dbReference>
<dbReference type="InterPro" id="IPR013083">
    <property type="entry name" value="Znf_RING/FYVE/PHD"/>
</dbReference>
<keyword evidence="12" id="KW-0472">Membrane</keyword>
<evidence type="ECO:0000256" key="3">
    <source>
        <dbReference type="ARBA" id="ARBA00008704"/>
    </source>
</evidence>
<dbReference type="Proteomes" id="UP000799421">
    <property type="component" value="Unassembled WGS sequence"/>
</dbReference>
<sequence>MDPPDDTTPSIFEPLSAWQLSSLIPPSLRYILAVLTHRHPRCLLRILNNFDELYLILSLAIETHFLRTENSTFVENFYGLQREKLPSVFPIPRAGAAQTSDLPRALRLRKRDIQLSLLAEVFAPYLKRKLDESWEIHASPSARLVRTDEEYPSEGTGKQKFLWVYKLFLRRLYPSVNMAWFASKLVFQMSYLFGGRYASPGLWIAGLRLRRGVAEAPPAVETLGKGKGFTPGEGRSLLTPRVMAGAVAGGLKVLLPTAIFLLKFLEWWHASDFARVLSKKVNEGLELPPPVGRVEGGGKRDDVGRGNGAEKGDDAGKEVRNLEGVRILTVAVVEGGGSCPICLGVITAPTAAQSGHVYCYKCIYMWVEGNHPRQEMGEEGWGDEKWDSGKGRDAVTGRRVLGGTRGLRRVIV</sequence>
<evidence type="ECO:0000259" key="18">
    <source>
        <dbReference type="Pfam" id="PF13445"/>
    </source>
</evidence>
<dbReference type="PANTHER" id="PTHR12888:SF0">
    <property type="entry name" value="PEROXISOME ASSEMBLY PROTEIN 12"/>
    <property type="match status" value="1"/>
</dbReference>
<feature type="domain" description="Pex N-terminal" evidence="17">
    <location>
        <begin position="19"/>
        <end position="271"/>
    </location>
</feature>
<dbReference type="Pfam" id="PF13445">
    <property type="entry name" value="zf-RING_UBOX"/>
    <property type="match status" value="1"/>
</dbReference>
<dbReference type="GO" id="GO:0016562">
    <property type="term" value="P:protein import into peroxisome matrix, receptor recycling"/>
    <property type="evidence" value="ECO:0007669"/>
    <property type="project" value="UniProtKB-ARBA"/>
</dbReference>
<proteinExistence type="inferred from homology"/>
<dbReference type="Pfam" id="PF04757">
    <property type="entry name" value="Pex2_Pex12"/>
    <property type="match status" value="1"/>
</dbReference>
<comment type="pathway">
    <text evidence="2">Protein modification; protein ubiquitination.</text>
</comment>
<dbReference type="EMBL" id="MU005995">
    <property type="protein sequence ID" value="KAF2859288.1"/>
    <property type="molecule type" value="Genomic_DNA"/>
</dbReference>
<evidence type="ECO:0000256" key="4">
    <source>
        <dbReference type="ARBA" id="ARBA00018980"/>
    </source>
</evidence>
<dbReference type="GO" id="GO:0008270">
    <property type="term" value="F:zinc ion binding"/>
    <property type="evidence" value="ECO:0007669"/>
    <property type="project" value="UniProtKB-KW"/>
</dbReference>
<evidence type="ECO:0000256" key="12">
    <source>
        <dbReference type="ARBA" id="ARBA00023136"/>
    </source>
</evidence>
<dbReference type="InterPro" id="IPR017375">
    <property type="entry name" value="PEX12"/>
</dbReference>
<evidence type="ECO:0000256" key="1">
    <source>
        <dbReference type="ARBA" id="ARBA00004585"/>
    </source>
</evidence>
<comment type="subunit">
    <text evidence="15">Component of the PEX2-PEX10-PEX12 retrotranslocation channel, composed of PEX2, PEX10 and PEX12.</text>
</comment>
<evidence type="ECO:0000256" key="14">
    <source>
        <dbReference type="ARBA" id="ARBA00029692"/>
    </source>
</evidence>
<evidence type="ECO:0000256" key="15">
    <source>
        <dbReference type="ARBA" id="ARBA00034505"/>
    </source>
</evidence>
<evidence type="ECO:0000313" key="20">
    <source>
        <dbReference type="Proteomes" id="UP000799421"/>
    </source>
</evidence>
<dbReference type="OrthoDB" id="107372at2759"/>
<organism evidence="19 20">
    <name type="scientific">Piedraia hortae CBS 480.64</name>
    <dbReference type="NCBI Taxonomy" id="1314780"/>
    <lineage>
        <taxon>Eukaryota</taxon>
        <taxon>Fungi</taxon>
        <taxon>Dikarya</taxon>
        <taxon>Ascomycota</taxon>
        <taxon>Pezizomycotina</taxon>
        <taxon>Dothideomycetes</taxon>
        <taxon>Dothideomycetidae</taxon>
        <taxon>Capnodiales</taxon>
        <taxon>Piedraiaceae</taxon>
        <taxon>Piedraia</taxon>
    </lineage>
</organism>
<dbReference type="GO" id="GO:0006513">
    <property type="term" value="P:protein monoubiquitination"/>
    <property type="evidence" value="ECO:0007669"/>
    <property type="project" value="TreeGrafter"/>
</dbReference>
<keyword evidence="10" id="KW-0653">Protein transport</keyword>
<dbReference type="GO" id="GO:0005778">
    <property type="term" value="C:peroxisomal membrane"/>
    <property type="evidence" value="ECO:0007669"/>
    <property type="project" value="UniProtKB-SubCell"/>
</dbReference>